<dbReference type="RefSeq" id="WP_154533244.1">
    <property type="nucleotide sequence ID" value="NZ_VUNG01000004.1"/>
</dbReference>
<evidence type="ECO:0000313" key="2">
    <source>
        <dbReference type="EMBL" id="MST83663.1"/>
    </source>
</evidence>
<organism evidence="2 3">
    <name type="scientific">Hallella mizrahii</name>
    <dbReference type="NCBI Taxonomy" id="2606637"/>
    <lineage>
        <taxon>Bacteria</taxon>
        <taxon>Pseudomonadati</taxon>
        <taxon>Bacteroidota</taxon>
        <taxon>Bacteroidia</taxon>
        <taxon>Bacteroidales</taxon>
        <taxon>Prevotellaceae</taxon>
        <taxon>Hallella</taxon>
    </lineage>
</organism>
<comment type="caution">
    <text evidence="2">The sequence shown here is derived from an EMBL/GenBank/DDBJ whole genome shotgun (WGS) entry which is preliminary data.</text>
</comment>
<dbReference type="GO" id="GO:0004803">
    <property type="term" value="F:transposase activity"/>
    <property type="evidence" value="ECO:0007669"/>
    <property type="project" value="InterPro"/>
</dbReference>
<evidence type="ECO:0000259" key="1">
    <source>
        <dbReference type="Pfam" id="PF01609"/>
    </source>
</evidence>
<dbReference type="AlphaFoldDB" id="A0A7K0KCK9"/>
<name>A0A7K0KCK9_9BACT</name>
<gene>
    <name evidence="2" type="ORF">FYJ73_03040</name>
</gene>
<protein>
    <submittedName>
        <fullName evidence="2">Transposase</fullName>
    </submittedName>
</protein>
<dbReference type="Proteomes" id="UP000438914">
    <property type="component" value="Unassembled WGS sequence"/>
</dbReference>
<dbReference type="GO" id="GO:0006313">
    <property type="term" value="P:DNA transposition"/>
    <property type="evidence" value="ECO:0007669"/>
    <property type="project" value="InterPro"/>
</dbReference>
<dbReference type="EMBL" id="VUNG01000004">
    <property type="protein sequence ID" value="MST83663.1"/>
    <property type="molecule type" value="Genomic_DNA"/>
</dbReference>
<evidence type="ECO:0000313" key="3">
    <source>
        <dbReference type="Proteomes" id="UP000438914"/>
    </source>
</evidence>
<dbReference type="GO" id="GO:0003677">
    <property type="term" value="F:DNA binding"/>
    <property type="evidence" value="ECO:0007669"/>
    <property type="project" value="InterPro"/>
</dbReference>
<reference evidence="2 3" key="1">
    <citation type="submission" date="2019-08" db="EMBL/GenBank/DDBJ databases">
        <title>In-depth cultivation of the pig gut microbiome towards novel bacterial diversity and tailored functional studies.</title>
        <authorList>
            <person name="Wylensek D."/>
            <person name="Hitch T.C.A."/>
            <person name="Clavel T."/>
        </authorList>
    </citation>
    <scope>NUCLEOTIDE SEQUENCE [LARGE SCALE GENOMIC DNA]</scope>
    <source>
        <strain evidence="2 3">LKV-178-WT-2A</strain>
    </source>
</reference>
<dbReference type="Pfam" id="PF01609">
    <property type="entry name" value="DDE_Tnp_1"/>
    <property type="match status" value="1"/>
</dbReference>
<sequence>MAIPEEILSVVRPKSTIVRQRGSRFVVIKRTSKRINGKPVPVDLGTVGEIVNGKFVEGSYRRKKNQVDIKDYGEVALCDKYGSGLLQELAKVWSLDDAKRLYVIALLRASYGDIMNRDLQIQYLCSFASEMYPGVHLSETAVSGFLVEIGKAYSLICEFMRNRVNSFTGGNMVIDGMLKDYNAKTGSLSEFSRKGAKKGSKDISLLYAFNPLTREPIAAKPYAGNMLDQTAIDNFVAEYEIKNGLMVFDKGFYNDKLFEKVDKMEGLAYLIPLKQNSAFIKNYKMDEPTMPLKDYKDGTILYKKQRMSNGKYLYSFRDPKAASEQEIGYVQNANKKDNFKAENYAERKGLFGLIVFKSKADLDPLTVYLAYSQRWSVETLFWLYKNIIDRDTVNVHSDYSVYATELINFLSVVITTRVKNEFVKLELNKKYSYKAIFRYLSKYKKVRTKDGGKWSTATMLKYIEELVAMLGV</sequence>
<feature type="domain" description="Transposase IS4-like" evidence="1">
    <location>
        <begin position="190"/>
        <end position="397"/>
    </location>
</feature>
<dbReference type="InterPro" id="IPR012337">
    <property type="entry name" value="RNaseH-like_sf"/>
</dbReference>
<dbReference type="InterPro" id="IPR002559">
    <property type="entry name" value="Transposase_11"/>
</dbReference>
<accession>A0A7K0KCK9</accession>
<dbReference type="SUPFAM" id="SSF53098">
    <property type="entry name" value="Ribonuclease H-like"/>
    <property type="match status" value="1"/>
</dbReference>
<keyword evidence="3" id="KW-1185">Reference proteome</keyword>
<proteinExistence type="predicted"/>